<evidence type="ECO:0000313" key="3">
    <source>
        <dbReference type="Proteomes" id="UP000612055"/>
    </source>
</evidence>
<sequence>MILEDLKKFQAERLADLASLSSLAQDAWHHGRLPSLAEVEPNVLYTALGTVALAQFILVLLTRSGRRVVFLTADTILAVLLLVILLGAILSLPLGAVYIGLRGSLLMARSLCDNFPAVAVVLRPMLAALGQAGAVASAAAADAAAAAGAAAR</sequence>
<keyword evidence="1" id="KW-1133">Transmembrane helix</keyword>
<keyword evidence="3" id="KW-1185">Reference proteome</keyword>
<dbReference type="Proteomes" id="UP000612055">
    <property type="component" value="Unassembled WGS sequence"/>
</dbReference>
<evidence type="ECO:0000313" key="2">
    <source>
        <dbReference type="EMBL" id="KAG2483400.1"/>
    </source>
</evidence>
<feature type="transmembrane region" description="Helical" evidence="1">
    <location>
        <begin position="68"/>
        <end position="101"/>
    </location>
</feature>
<protein>
    <submittedName>
        <fullName evidence="2">Uncharacterized protein</fullName>
    </submittedName>
</protein>
<dbReference type="AlphaFoldDB" id="A0A836BNV4"/>
<dbReference type="EMBL" id="JAEHOE010000178">
    <property type="protein sequence ID" value="KAG2483400.1"/>
    <property type="molecule type" value="Genomic_DNA"/>
</dbReference>
<feature type="transmembrane region" description="Helical" evidence="1">
    <location>
        <begin position="43"/>
        <end position="61"/>
    </location>
</feature>
<evidence type="ECO:0000256" key="1">
    <source>
        <dbReference type="SAM" id="Phobius"/>
    </source>
</evidence>
<organism evidence="2 3">
    <name type="scientific">Edaphochlamys debaryana</name>
    <dbReference type="NCBI Taxonomy" id="47281"/>
    <lineage>
        <taxon>Eukaryota</taxon>
        <taxon>Viridiplantae</taxon>
        <taxon>Chlorophyta</taxon>
        <taxon>core chlorophytes</taxon>
        <taxon>Chlorophyceae</taxon>
        <taxon>CS clade</taxon>
        <taxon>Chlamydomonadales</taxon>
        <taxon>Chlamydomonadales incertae sedis</taxon>
        <taxon>Edaphochlamys</taxon>
    </lineage>
</organism>
<name>A0A836BNV4_9CHLO</name>
<gene>
    <name evidence="2" type="ORF">HYH03_017752</name>
</gene>
<keyword evidence="1" id="KW-0812">Transmembrane</keyword>
<dbReference type="OrthoDB" id="540560at2759"/>
<proteinExistence type="predicted"/>
<reference evidence="2" key="1">
    <citation type="journal article" date="2020" name="bioRxiv">
        <title>Comparative genomics of Chlamydomonas.</title>
        <authorList>
            <person name="Craig R.J."/>
            <person name="Hasan A.R."/>
            <person name="Ness R.W."/>
            <person name="Keightley P.D."/>
        </authorList>
    </citation>
    <scope>NUCLEOTIDE SEQUENCE</scope>
    <source>
        <strain evidence="2">CCAP 11/70</strain>
    </source>
</reference>
<keyword evidence="1" id="KW-0472">Membrane</keyword>
<comment type="caution">
    <text evidence="2">The sequence shown here is derived from an EMBL/GenBank/DDBJ whole genome shotgun (WGS) entry which is preliminary data.</text>
</comment>
<accession>A0A836BNV4</accession>